<gene>
    <name evidence="3" type="ORF">SAMN04488554_3462</name>
</gene>
<dbReference type="Proteomes" id="UP000199220">
    <property type="component" value="Unassembled WGS sequence"/>
</dbReference>
<dbReference type="AlphaFoldDB" id="A0A1H5MKX5"/>
<name>A0A1H5MKX5_9MICO</name>
<dbReference type="PROSITE" id="PS51257">
    <property type="entry name" value="PROKAR_LIPOPROTEIN"/>
    <property type="match status" value="1"/>
</dbReference>
<evidence type="ECO:0000256" key="1">
    <source>
        <dbReference type="SAM" id="MobiDB-lite"/>
    </source>
</evidence>
<reference evidence="4" key="1">
    <citation type="submission" date="2016-10" db="EMBL/GenBank/DDBJ databases">
        <authorList>
            <person name="Varghese N."/>
            <person name="Submissions S."/>
        </authorList>
    </citation>
    <scope>NUCLEOTIDE SEQUENCE [LARGE SCALE GENOMIC DNA]</scope>
    <source>
        <strain evidence="4">DSM 21368</strain>
    </source>
</reference>
<evidence type="ECO:0000313" key="3">
    <source>
        <dbReference type="EMBL" id="SEE89873.1"/>
    </source>
</evidence>
<dbReference type="RefSeq" id="WP_089774247.1">
    <property type="nucleotide sequence ID" value="NZ_FNTX01000002.1"/>
</dbReference>
<proteinExistence type="predicted"/>
<sequence length="180" mass="18504">MRNAGLMTMAGCAVGVLVLTACGQTAPDAGTAAPGAGAADGLPACETAEVLRAPEGDYRDEPVYVGNDQPVEQVQAWALDLPGFAGVWIDRERNGWVTVAFTEDVDQRRAEAAEQFPDEGVAVVAAEHTEAELTALADRIHTETPEGVLLSSGWRSTAGGVGGGDGAHRGEPHGAGAVRD</sequence>
<evidence type="ECO:0000313" key="4">
    <source>
        <dbReference type="Proteomes" id="UP000199220"/>
    </source>
</evidence>
<accession>A0A1H5MKX5</accession>
<feature type="compositionally biased region" description="Basic and acidic residues" evidence="1">
    <location>
        <begin position="166"/>
        <end position="180"/>
    </location>
</feature>
<keyword evidence="4" id="KW-1185">Reference proteome</keyword>
<protein>
    <submittedName>
        <fullName evidence="3">Uncharacterized protein</fullName>
    </submittedName>
</protein>
<feature type="region of interest" description="Disordered" evidence="1">
    <location>
        <begin position="150"/>
        <end position="180"/>
    </location>
</feature>
<organism evidence="3 4">
    <name type="scientific">Ruania alba</name>
    <dbReference type="NCBI Taxonomy" id="648782"/>
    <lineage>
        <taxon>Bacteria</taxon>
        <taxon>Bacillati</taxon>
        <taxon>Actinomycetota</taxon>
        <taxon>Actinomycetes</taxon>
        <taxon>Micrococcales</taxon>
        <taxon>Ruaniaceae</taxon>
        <taxon>Ruania</taxon>
    </lineage>
</organism>
<dbReference type="STRING" id="648782.SAMN04488554_3462"/>
<dbReference type="OrthoDB" id="5243485at2"/>
<feature type="signal peptide" evidence="2">
    <location>
        <begin position="1"/>
        <end position="23"/>
    </location>
</feature>
<keyword evidence="2" id="KW-0732">Signal</keyword>
<dbReference type="EMBL" id="FNTX01000002">
    <property type="protein sequence ID" value="SEE89873.1"/>
    <property type="molecule type" value="Genomic_DNA"/>
</dbReference>
<evidence type="ECO:0000256" key="2">
    <source>
        <dbReference type="SAM" id="SignalP"/>
    </source>
</evidence>
<feature type="chain" id="PRO_5039355221" evidence="2">
    <location>
        <begin position="24"/>
        <end position="180"/>
    </location>
</feature>